<comment type="catalytic activity">
    <reaction evidence="4">
        <text>RX + glutathione = an S-substituted glutathione + a halide anion + H(+)</text>
        <dbReference type="Rhea" id="RHEA:16437"/>
        <dbReference type="ChEBI" id="CHEBI:15378"/>
        <dbReference type="ChEBI" id="CHEBI:16042"/>
        <dbReference type="ChEBI" id="CHEBI:17792"/>
        <dbReference type="ChEBI" id="CHEBI:57925"/>
        <dbReference type="ChEBI" id="CHEBI:90779"/>
        <dbReference type="EC" id="2.5.1.18"/>
    </reaction>
</comment>
<accession>A0A835IGI4</accession>
<dbReference type="FunFam" id="3.40.30.10:FF:000044">
    <property type="entry name" value="Glutathione S-transferase GSTU6"/>
    <property type="match status" value="1"/>
</dbReference>
<dbReference type="SFLD" id="SFLDG01152">
    <property type="entry name" value="Main.3:_Omega-_and_Tau-like"/>
    <property type="match status" value="1"/>
</dbReference>
<dbReference type="AlphaFoldDB" id="A0A835IGI4"/>
<dbReference type="PROSITE" id="PS50405">
    <property type="entry name" value="GST_CTER"/>
    <property type="match status" value="1"/>
</dbReference>
<dbReference type="InterPro" id="IPR036282">
    <property type="entry name" value="Glutathione-S-Trfase_C_sf"/>
</dbReference>
<dbReference type="Pfam" id="PF00043">
    <property type="entry name" value="GST_C"/>
    <property type="match status" value="1"/>
</dbReference>
<dbReference type="SFLD" id="SFLDS00019">
    <property type="entry name" value="Glutathione_Transferase_(cytos"/>
    <property type="match status" value="1"/>
</dbReference>
<gene>
    <name evidence="7" type="ORF">IFM89_030346</name>
</gene>
<dbReference type="PANTHER" id="PTHR11260:SF615">
    <property type="entry name" value="GLUTATHIONE S-TRANSFERASE U17"/>
    <property type="match status" value="1"/>
</dbReference>
<dbReference type="FunFam" id="1.20.1050.10:FF:000016">
    <property type="entry name" value="Glutathione S-transferase U9"/>
    <property type="match status" value="1"/>
</dbReference>
<dbReference type="OrthoDB" id="4951845at2759"/>
<sequence length="239" mass="27162">MAASNVKVLGAWPSPYTMRVRIALNLKNVDYEYLERNPERGPPELSELIHKTNPVHKMVPVLIHNNKPICESLIIVQYIDEAFTSGPSILPSDPYDRSVARFWGAYIDDKWYSSLFGTLQAKTEEEIKTTIEGLSTTFELLEEAFEKISKGKDFFGGDTIGYIDIAFGTNLAWVRVFEKLNLVKLLDETKTPNLYAWSKKFCSVPAVKAGIFPETDKLLEFVKTLIAKYDGLLHHRENV</sequence>
<comment type="similarity">
    <text evidence="3">Belongs to the GST superfamily. Tau family.</text>
</comment>
<dbReference type="GO" id="GO:0005737">
    <property type="term" value="C:cytoplasm"/>
    <property type="evidence" value="ECO:0007669"/>
    <property type="project" value="TreeGrafter"/>
</dbReference>
<dbReference type="PROSITE" id="PS50404">
    <property type="entry name" value="GST_NTER"/>
    <property type="match status" value="1"/>
</dbReference>
<dbReference type="CDD" id="cd03058">
    <property type="entry name" value="GST_N_Tau"/>
    <property type="match status" value="1"/>
</dbReference>
<comment type="caution">
    <text evidence="7">The sequence shown here is derived from an EMBL/GenBank/DDBJ whole genome shotgun (WGS) entry which is preliminary data.</text>
</comment>
<organism evidence="7 8">
    <name type="scientific">Coptis chinensis</name>
    <dbReference type="NCBI Taxonomy" id="261450"/>
    <lineage>
        <taxon>Eukaryota</taxon>
        <taxon>Viridiplantae</taxon>
        <taxon>Streptophyta</taxon>
        <taxon>Embryophyta</taxon>
        <taxon>Tracheophyta</taxon>
        <taxon>Spermatophyta</taxon>
        <taxon>Magnoliopsida</taxon>
        <taxon>Ranunculales</taxon>
        <taxon>Ranunculaceae</taxon>
        <taxon>Coptidoideae</taxon>
        <taxon>Coptis</taxon>
    </lineage>
</organism>
<dbReference type="CDD" id="cd03185">
    <property type="entry name" value="GST_C_Tau"/>
    <property type="match status" value="1"/>
</dbReference>
<dbReference type="GO" id="GO:0004364">
    <property type="term" value="F:glutathione transferase activity"/>
    <property type="evidence" value="ECO:0007669"/>
    <property type="project" value="UniProtKB-EC"/>
</dbReference>
<dbReference type="Gene3D" id="1.20.1050.10">
    <property type="match status" value="1"/>
</dbReference>
<dbReference type="EC" id="2.5.1.18" evidence="1"/>
<dbReference type="InterPro" id="IPR004045">
    <property type="entry name" value="Glutathione_S-Trfase_N"/>
</dbReference>
<reference evidence="7 8" key="1">
    <citation type="submission" date="2020-10" db="EMBL/GenBank/DDBJ databases">
        <title>The Coptis chinensis genome and diversification of protoberbering-type alkaloids.</title>
        <authorList>
            <person name="Wang B."/>
            <person name="Shu S."/>
            <person name="Song C."/>
            <person name="Liu Y."/>
        </authorList>
    </citation>
    <scope>NUCLEOTIDE SEQUENCE [LARGE SCALE GENOMIC DNA]</scope>
    <source>
        <strain evidence="7">HL-2020</strain>
        <tissue evidence="7">Leaf</tissue>
    </source>
</reference>
<dbReference type="SFLD" id="SFLDG00358">
    <property type="entry name" value="Main_(cytGST)"/>
    <property type="match status" value="1"/>
</dbReference>
<dbReference type="SUPFAM" id="SSF52833">
    <property type="entry name" value="Thioredoxin-like"/>
    <property type="match status" value="1"/>
</dbReference>
<dbReference type="Pfam" id="PF02798">
    <property type="entry name" value="GST_N"/>
    <property type="match status" value="1"/>
</dbReference>
<dbReference type="InterPro" id="IPR045074">
    <property type="entry name" value="GST_C_Tau"/>
</dbReference>
<evidence type="ECO:0000259" key="5">
    <source>
        <dbReference type="PROSITE" id="PS50404"/>
    </source>
</evidence>
<dbReference type="GO" id="GO:0006749">
    <property type="term" value="P:glutathione metabolic process"/>
    <property type="evidence" value="ECO:0007669"/>
    <property type="project" value="InterPro"/>
</dbReference>
<dbReference type="InterPro" id="IPR036249">
    <property type="entry name" value="Thioredoxin-like_sf"/>
</dbReference>
<evidence type="ECO:0000256" key="4">
    <source>
        <dbReference type="ARBA" id="ARBA00047960"/>
    </source>
</evidence>
<evidence type="ECO:0000256" key="1">
    <source>
        <dbReference type="ARBA" id="ARBA00012452"/>
    </source>
</evidence>
<evidence type="ECO:0000313" key="8">
    <source>
        <dbReference type="Proteomes" id="UP000631114"/>
    </source>
</evidence>
<dbReference type="PANTHER" id="PTHR11260">
    <property type="entry name" value="GLUTATHIONE S-TRANSFERASE, GST, SUPERFAMILY, GST DOMAIN CONTAINING"/>
    <property type="match status" value="1"/>
</dbReference>
<evidence type="ECO:0000259" key="6">
    <source>
        <dbReference type="PROSITE" id="PS50405"/>
    </source>
</evidence>
<dbReference type="InterPro" id="IPR045073">
    <property type="entry name" value="Omega/Tau-like"/>
</dbReference>
<dbReference type="Gene3D" id="3.40.30.10">
    <property type="entry name" value="Glutaredoxin"/>
    <property type="match status" value="1"/>
</dbReference>
<dbReference type="InterPro" id="IPR010987">
    <property type="entry name" value="Glutathione-S-Trfase_C-like"/>
</dbReference>
<dbReference type="GO" id="GO:0009407">
    <property type="term" value="P:toxin catabolic process"/>
    <property type="evidence" value="ECO:0007669"/>
    <property type="project" value="UniProtKB-ARBA"/>
</dbReference>
<evidence type="ECO:0000313" key="7">
    <source>
        <dbReference type="EMBL" id="KAF9616579.1"/>
    </source>
</evidence>
<dbReference type="InterPro" id="IPR040079">
    <property type="entry name" value="Glutathione_S-Trfase"/>
</dbReference>
<dbReference type="EMBL" id="JADFTS010000003">
    <property type="protein sequence ID" value="KAF9616579.1"/>
    <property type="molecule type" value="Genomic_DNA"/>
</dbReference>
<dbReference type="SUPFAM" id="SSF47616">
    <property type="entry name" value="GST C-terminal domain-like"/>
    <property type="match status" value="1"/>
</dbReference>
<keyword evidence="2" id="KW-0808">Transferase</keyword>
<keyword evidence="8" id="KW-1185">Reference proteome</keyword>
<name>A0A835IGI4_9MAGN</name>
<dbReference type="Proteomes" id="UP000631114">
    <property type="component" value="Unassembled WGS sequence"/>
</dbReference>
<evidence type="ECO:0000256" key="3">
    <source>
        <dbReference type="ARBA" id="ARBA00025743"/>
    </source>
</evidence>
<dbReference type="InterPro" id="IPR004046">
    <property type="entry name" value="GST_C"/>
</dbReference>
<feature type="domain" description="GST C-terminal" evidence="6">
    <location>
        <begin position="93"/>
        <end position="225"/>
    </location>
</feature>
<proteinExistence type="inferred from homology"/>
<protein>
    <recommendedName>
        <fullName evidence="1">glutathione transferase</fullName>
        <ecNumber evidence="1">2.5.1.18</ecNumber>
    </recommendedName>
</protein>
<feature type="domain" description="GST N-terminal" evidence="5">
    <location>
        <begin position="4"/>
        <end position="87"/>
    </location>
</feature>
<evidence type="ECO:0000256" key="2">
    <source>
        <dbReference type="ARBA" id="ARBA00022679"/>
    </source>
</evidence>